<sequence length="135" mass="14258">MTANPVSPIAGPRSVTPVAGPLLHLPRAAGPTARLRALPQPRPDQAAVPSDVDAHLARLEAARQAQLATLPQSPVDVVAAAHRGAVVRILEQVRAARQRLRAGTYGECAKCGTWIEPARLELRPWLVTCTACAEG</sequence>
<keyword evidence="7" id="KW-1185">Reference proteome</keyword>
<name>A0A6G7YC06_9ACTN</name>
<dbReference type="EMBL" id="CP049866">
    <property type="protein sequence ID" value="QIK74352.1"/>
    <property type="molecule type" value="Genomic_DNA"/>
</dbReference>
<dbReference type="KEGG" id="npi:G7071_01735"/>
<feature type="domain" description="Zinc finger DksA/TraR C4-type" evidence="5">
    <location>
        <begin position="103"/>
        <end position="134"/>
    </location>
</feature>
<dbReference type="Gene3D" id="1.20.120.910">
    <property type="entry name" value="DksA, coiled-coil domain"/>
    <property type="match status" value="1"/>
</dbReference>
<feature type="zinc finger region" description="dksA C4-type" evidence="4">
    <location>
        <begin position="108"/>
        <end position="132"/>
    </location>
</feature>
<reference evidence="6 7" key="1">
    <citation type="submission" date="2020-03" db="EMBL/GenBank/DDBJ databases">
        <title>Nocardioides sp. nov., isolated from fish.</title>
        <authorList>
            <person name="Hyun D.-W."/>
            <person name="Bae J.-W."/>
        </authorList>
    </citation>
    <scope>NUCLEOTIDE SEQUENCE [LARGE SCALE GENOMIC DNA]</scope>
    <source>
        <strain evidence="6 7">HDW12A</strain>
    </source>
</reference>
<keyword evidence="2" id="KW-0863">Zinc-finger</keyword>
<organism evidence="6 7">
    <name type="scientific">Nocardioides piscis</name>
    <dbReference type="NCBI Taxonomy" id="2714938"/>
    <lineage>
        <taxon>Bacteria</taxon>
        <taxon>Bacillati</taxon>
        <taxon>Actinomycetota</taxon>
        <taxon>Actinomycetes</taxon>
        <taxon>Propionibacteriales</taxon>
        <taxon>Nocardioidaceae</taxon>
        <taxon>Nocardioides</taxon>
    </lineage>
</organism>
<dbReference type="PROSITE" id="PS51128">
    <property type="entry name" value="ZF_DKSA_2"/>
    <property type="match status" value="1"/>
</dbReference>
<gene>
    <name evidence="6" type="ORF">G7071_01735</name>
</gene>
<evidence type="ECO:0000313" key="6">
    <source>
        <dbReference type="EMBL" id="QIK74352.1"/>
    </source>
</evidence>
<keyword evidence="1" id="KW-0479">Metal-binding</keyword>
<keyword evidence="3" id="KW-0862">Zinc</keyword>
<dbReference type="Proteomes" id="UP000502035">
    <property type="component" value="Chromosome"/>
</dbReference>
<dbReference type="GO" id="GO:0008270">
    <property type="term" value="F:zinc ion binding"/>
    <property type="evidence" value="ECO:0007669"/>
    <property type="project" value="UniProtKB-KW"/>
</dbReference>
<dbReference type="InterPro" id="IPR000962">
    <property type="entry name" value="Znf_DskA_TraR"/>
</dbReference>
<evidence type="ECO:0000256" key="4">
    <source>
        <dbReference type="PROSITE-ProRule" id="PRU00510"/>
    </source>
</evidence>
<dbReference type="Pfam" id="PF01258">
    <property type="entry name" value="zf-dskA_traR"/>
    <property type="match status" value="1"/>
</dbReference>
<evidence type="ECO:0000256" key="3">
    <source>
        <dbReference type="ARBA" id="ARBA00022833"/>
    </source>
</evidence>
<proteinExistence type="predicted"/>
<dbReference type="SUPFAM" id="SSF57716">
    <property type="entry name" value="Glucocorticoid receptor-like (DNA-binding domain)"/>
    <property type="match status" value="1"/>
</dbReference>
<protein>
    <recommendedName>
        <fullName evidence="5">Zinc finger DksA/TraR C4-type domain-containing protein</fullName>
    </recommendedName>
</protein>
<evidence type="ECO:0000256" key="1">
    <source>
        <dbReference type="ARBA" id="ARBA00022723"/>
    </source>
</evidence>
<evidence type="ECO:0000256" key="2">
    <source>
        <dbReference type="ARBA" id="ARBA00022771"/>
    </source>
</evidence>
<accession>A0A6G7YC06</accession>
<dbReference type="AlphaFoldDB" id="A0A6G7YC06"/>
<evidence type="ECO:0000313" key="7">
    <source>
        <dbReference type="Proteomes" id="UP000502035"/>
    </source>
</evidence>
<evidence type="ECO:0000259" key="5">
    <source>
        <dbReference type="Pfam" id="PF01258"/>
    </source>
</evidence>